<gene>
    <name evidence="1" type="ORF">AVDCRST_MAG78-2346</name>
</gene>
<organism evidence="1">
    <name type="scientific">uncultured Rubrobacteraceae bacterium</name>
    <dbReference type="NCBI Taxonomy" id="349277"/>
    <lineage>
        <taxon>Bacteria</taxon>
        <taxon>Bacillati</taxon>
        <taxon>Actinomycetota</taxon>
        <taxon>Rubrobacteria</taxon>
        <taxon>Rubrobacterales</taxon>
        <taxon>Rubrobacteraceae</taxon>
        <taxon>environmental samples</taxon>
    </lineage>
</organism>
<dbReference type="AlphaFoldDB" id="A0A6J4QDQ3"/>
<sequence>ARRSRCGWAVGDRPRDRSRHVLDHAATNL</sequence>
<feature type="non-terminal residue" evidence="1">
    <location>
        <position position="1"/>
    </location>
</feature>
<reference evidence="1" key="1">
    <citation type="submission" date="2020-02" db="EMBL/GenBank/DDBJ databases">
        <authorList>
            <person name="Meier V. D."/>
        </authorList>
    </citation>
    <scope>NUCLEOTIDE SEQUENCE</scope>
    <source>
        <strain evidence="1">AVDCRST_MAG78</strain>
    </source>
</reference>
<proteinExistence type="predicted"/>
<feature type="non-terminal residue" evidence="1">
    <location>
        <position position="29"/>
    </location>
</feature>
<dbReference type="EMBL" id="CADCVB010000156">
    <property type="protein sequence ID" value="CAA9440147.1"/>
    <property type="molecule type" value="Genomic_DNA"/>
</dbReference>
<protein>
    <submittedName>
        <fullName evidence="1">Uncharacterized protein</fullName>
    </submittedName>
</protein>
<accession>A0A6J4QDQ3</accession>
<evidence type="ECO:0000313" key="1">
    <source>
        <dbReference type="EMBL" id="CAA9440147.1"/>
    </source>
</evidence>
<name>A0A6J4QDQ3_9ACTN</name>